<evidence type="ECO:0000313" key="1">
    <source>
        <dbReference type="EMBL" id="CAI9152889.1"/>
    </source>
</evidence>
<dbReference type="Proteomes" id="UP001176941">
    <property type="component" value="Chromosome 10"/>
</dbReference>
<proteinExistence type="predicted"/>
<protein>
    <submittedName>
        <fullName evidence="1">Uncharacterized protein</fullName>
    </submittedName>
</protein>
<sequence>MATCRHVPTRVTARSHGNHDLTRSLDLPAWAGFLRRRLLGAPLRGGDSGYRKCASQFQAIAALPKSGGACA</sequence>
<keyword evidence="2" id="KW-1185">Reference proteome</keyword>
<name>A0ABN8XV78_RANTA</name>
<organism evidence="1 2">
    <name type="scientific">Rangifer tarandus platyrhynchus</name>
    <name type="common">Svalbard reindeer</name>
    <dbReference type="NCBI Taxonomy" id="3082113"/>
    <lineage>
        <taxon>Eukaryota</taxon>
        <taxon>Metazoa</taxon>
        <taxon>Chordata</taxon>
        <taxon>Craniata</taxon>
        <taxon>Vertebrata</taxon>
        <taxon>Euteleostomi</taxon>
        <taxon>Mammalia</taxon>
        <taxon>Eutheria</taxon>
        <taxon>Laurasiatheria</taxon>
        <taxon>Artiodactyla</taxon>
        <taxon>Ruminantia</taxon>
        <taxon>Pecora</taxon>
        <taxon>Cervidae</taxon>
        <taxon>Odocoileinae</taxon>
        <taxon>Rangifer</taxon>
    </lineage>
</organism>
<reference evidence="1" key="1">
    <citation type="submission" date="2023-04" db="EMBL/GenBank/DDBJ databases">
        <authorList>
            <consortium name="ELIXIR-Norway"/>
        </authorList>
    </citation>
    <scope>NUCLEOTIDE SEQUENCE [LARGE SCALE GENOMIC DNA]</scope>
</reference>
<evidence type="ECO:0000313" key="2">
    <source>
        <dbReference type="Proteomes" id="UP001176941"/>
    </source>
</evidence>
<accession>A0ABN8XV78</accession>
<dbReference type="EMBL" id="OX459946">
    <property type="protein sequence ID" value="CAI9152889.1"/>
    <property type="molecule type" value="Genomic_DNA"/>
</dbReference>
<gene>
    <name evidence="1" type="ORF">MRATA1EN1_LOCUS1851</name>
</gene>